<sequence length="249" mass="27284">MTVLIFKNLIRTKETSILFVMACFMLILPIVNLFNSDFMRISGEPESVSFLDFLAGEFDVQNMLILPMVVMAYLVVTAIYTPVATGRMFLYKDLSRTTIINAKVLALLGIYTIYVALQVAVTFGLYYLYIVRFDYASGLFLPASDASAAADVISIAGVVFGELLTIMVAVALATRFSTGIIMFGSILWICLCATLPQLAGARYAVPGGYGTLLPSLGLPVTLLLMLALSTVYAAGLYAYARRRFSRLEY</sequence>
<evidence type="ECO:0000256" key="1">
    <source>
        <dbReference type="SAM" id="Phobius"/>
    </source>
</evidence>
<reference evidence="2 3" key="1">
    <citation type="submission" date="2019-09" db="EMBL/GenBank/DDBJ databases">
        <title>Characterization of the phylogenetic diversity of two novel species belonging to the genus Bifidobacterium: Bifidobacterium cebidarum sp. nov. and Bifidobacterium leontopitheci sp. nov.</title>
        <authorList>
            <person name="Lugli G.A."/>
            <person name="Duranti S."/>
            <person name="Milani C."/>
            <person name="Turroni F."/>
            <person name="Ventura M."/>
        </authorList>
    </citation>
    <scope>NUCLEOTIDE SEQUENCE [LARGE SCALE GENOMIC DNA]</scope>
    <source>
        <strain evidence="2 3">LMG 31469</strain>
    </source>
</reference>
<dbReference type="RefSeq" id="WP_193316131.1">
    <property type="nucleotide sequence ID" value="NZ_WBVS01000001.1"/>
</dbReference>
<organism evidence="2 3">
    <name type="scientific">Bifidobacterium cebidarum</name>
    <dbReference type="NCBI Taxonomy" id="2650773"/>
    <lineage>
        <taxon>Bacteria</taxon>
        <taxon>Bacillati</taxon>
        <taxon>Actinomycetota</taxon>
        <taxon>Actinomycetes</taxon>
        <taxon>Bifidobacteriales</taxon>
        <taxon>Bifidobacteriaceae</taxon>
        <taxon>Bifidobacterium</taxon>
    </lineage>
</organism>
<name>A0A6I1GS05_9BIFI</name>
<evidence type="ECO:0000313" key="3">
    <source>
        <dbReference type="Proteomes" id="UP000468413"/>
    </source>
</evidence>
<keyword evidence="2" id="KW-0762">Sugar transport</keyword>
<feature type="transmembrane region" description="Helical" evidence="1">
    <location>
        <begin position="180"/>
        <end position="199"/>
    </location>
</feature>
<comment type="caution">
    <text evidence="2">The sequence shown here is derived from an EMBL/GenBank/DDBJ whole genome shotgun (WGS) entry which is preliminary data.</text>
</comment>
<accession>A0A6I1GS05</accession>
<keyword evidence="3" id="KW-1185">Reference proteome</keyword>
<dbReference type="AlphaFoldDB" id="A0A6I1GS05"/>
<evidence type="ECO:0000313" key="2">
    <source>
        <dbReference type="EMBL" id="KAB7789281.1"/>
    </source>
</evidence>
<keyword evidence="2" id="KW-0813">Transport</keyword>
<feature type="transmembrane region" description="Helical" evidence="1">
    <location>
        <begin position="104"/>
        <end position="129"/>
    </location>
</feature>
<dbReference type="EMBL" id="WBVS01000001">
    <property type="protein sequence ID" value="KAB7789281.1"/>
    <property type="molecule type" value="Genomic_DNA"/>
</dbReference>
<keyword evidence="1" id="KW-0472">Membrane</keyword>
<keyword evidence="1" id="KW-0812">Transmembrane</keyword>
<keyword evidence="1" id="KW-1133">Transmembrane helix</keyword>
<gene>
    <name evidence="2" type="ORF">F7D08_0233</name>
</gene>
<proteinExistence type="predicted"/>
<feature type="transmembrane region" description="Helical" evidence="1">
    <location>
        <begin position="219"/>
        <end position="240"/>
    </location>
</feature>
<feature type="transmembrane region" description="Helical" evidence="1">
    <location>
        <begin position="149"/>
        <end position="173"/>
    </location>
</feature>
<feature type="transmembrane region" description="Helical" evidence="1">
    <location>
        <begin position="16"/>
        <end position="34"/>
    </location>
</feature>
<feature type="transmembrane region" description="Helical" evidence="1">
    <location>
        <begin position="64"/>
        <end position="83"/>
    </location>
</feature>
<protein>
    <submittedName>
        <fullName evidence="2">Abc-type sugar transport system, permease component</fullName>
    </submittedName>
</protein>
<dbReference type="Proteomes" id="UP000468413">
    <property type="component" value="Unassembled WGS sequence"/>
</dbReference>